<evidence type="ECO:0000256" key="10">
    <source>
        <dbReference type="ARBA" id="ARBA00048205"/>
    </source>
</evidence>
<evidence type="ECO:0000256" key="5">
    <source>
        <dbReference type="ARBA" id="ARBA00022643"/>
    </source>
</evidence>
<dbReference type="AlphaFoldDB" id="A0A381P163"/>
<comment type="catalytic activity">
    <reaction evidence="11">
        <text>a 5,6-dihydrouridine in tRNA + NAD(+) = a uridine in tRNA + NADH + H(+)</text>
        <dbReference type="Rhea" id="RHEA:54452"/>
        <dbReference type="Rhea" id="RHEA-COMP:13339"/>
        <dbReference type="Rhea" id="RHEA-COMP:13887"/>
        <dbReference type="ChEBI" id="CHEBI:15378"/>
        <dbReference type="ChEBI" id="CHEBI:57540"/>
        <dbReference type="ChEBI" id="CHEBI:57945"/>
        <dbReference type="ChEBI" id="CHEBI:65315"/>
        <dbReference type="ChEBI" id="CHEBI:74443"/>
    </reaction>
</comment>
<dbReference type="Gene3D" id="3.20.20.70">
    <property type="entry name" value="Aldolase class I"/>
    <property type="match status" value="1"/>
</dbReference>
<evidence type="ECO:0000259" key="12">
    <source>
        <dbReference type="Pfam" id="PF01207"/>
    </source>
</evidence>
<dbReference type="PROSITE" id="PS01136">
    <property type="entry name" value="UPF0034"/>
    <property type="match status" value="1"/>
</dbReference>
<dbReference type="PIRSF" id="PIRSF006621">
    <property type="entry name" value="Dus"/>
    <property type="match status" value="1"/>
</dbReference>
<sequence>MMSVSSHWFLTVVAVGPYKLANSVLLAPMAGITDLPFRRLAWRLGAGMVYGEMTVARPDLWHTRKSVERRMLDCRIQPAAVQIAGAEPKWMAEAARQHVDDGAQIIDINMGCPAKKVCEKAAGSALLRDESLVRSILDAVVHAVDVPVTLKIRTGWCPNTKNAVAIARIAEVSGVSALTVHGRTRACRFRGCAEHQTVADVVSSVDIPVFANGDITDVNQAKSVIKRTGAAGVMIGRSALGAPWLPGRIAQGLAGTEPRELDFSARMVIMGEHLEAMHAFYGMERGVKIARKHAYWYFQNLRLDPRKIKLFNRLEDPAIQQRFLLELDPTLDKAA</sequence>
<dbReference type="InterPro" id="IPR004652">
    <property type="entry name" value="DusB-like"/>
</dbReference>
<comment type="cofactor">
    <cofactor evidence="1">
        <name>FMN</name>
        <dbReference type="ChEBI" id="CHEBI:58210"/>
    </cofactor>
</comment>
<evidence type="ECO:0000256" key="3">
    <source>
        <dbReference type="ARBA" id="ARBA00022555"/>
    </source>
</evidence>
<dbReference type="NCBIfam" id="TIGR00737">
    <property type="entry name" value="nifR3_yhdG"/>
    <property type="match status" value="1"/>
</dbReference>
<dbReference type="GO" id="GO:0017150">
    <property type="term" value="F:tRNA dihydrouridine synthase activity"/>
    <property type="evidence" value="ECO:0007669"/>
    <property type="project" value="InterPro"/>
</dbReference>
<dbReference type="PANTHER" id="PTHR45846:SF1">
    <property type="entry name" value="TRNA-DIHYDROURIDINE(47) SYNTHASE [NAD(P)(+)]-LIKE"/>
    <property type="match status" value="1"/>
</dbReference>
<dbReference type="PANTHER" id="PTHR45846">
    <property type="entry name" value="TRNA-DIHYDROURIDINE(47) SYNTHASE [NAD(P)(+)]-LIKE"/>
    <property type="match status" value="1"/>
</dbReference>
<proteinExistence type="predicted"/>
<dbReference type="GO" id="GO:0000049">
    <property type="term" value="F:tRNA binding"/>
    <property type="evidence" value="ECO:0007669"/>
    <property type="project" value="UniProtKB-KW"/>
</dbReference>
<feature type="domain" description="DUS-like FMN-binding" evidence="12">
    <location>
        <begin position="25"/>
        <end position="304"/>
    </location>
</feature>
<dbReference type="SUPFAM" id="SSF51395">
    <property type="entry name" value="FMN-linked oxidoreductases"/>
    <property type="match status" value="1"/>
</dbReference>
<protein>
    <recommendedName>
        <fullName evidence="12">DUS-like FMN-binding domain-containing protein</fullName>
    </recommendedName>
</protein>
<keyword evidence="6" id="KW-0819">tRNA processing</keyword>
<evidence type="ECO:0000256" key="6">
    <source>
        <dbReference type="ARBA" id="ARBA00022694"/>
    </source>
</evidence>
<evidence type="ECO:0000256" key="4">
    <source>
        <dbReference type="ARBA" id="ARBA00022630"/>
    </source>
</evidence>
<keyword evidence="5" id="KW-0288">FMN</keyword>
<keyword evidence="9" id="KW-0560">Oxidoreductase</keyword>
<accession>A0A381P163</accession>
<evidence type="ECO:0000256" key="9">
    <source>
        <dbReference type="ARBA" id="ARBA00023002"/>
    </source>
</evidence>
<reference evidence="13" key="1">
    <citation type="submission" date="2018-05" db="EMBL/GenBank/DDBJ databases">
        <authorList>
            <person name="Lanie J.A."/>
            <person name="Ng W.-L."/>
            <person name="Kazmierczak K.M."/>
            <person name="Andrzejewski T.M."/>
            <person name="Davidsen T.M."/>
            <person name="Wayne K.J."/>
            <person name="Tettelin H."/>
            <person name="Glass J.I."/>
            <person name="Rusch D."/>
            <person name="Podicherti R."/>
            <person name="Tsui H.-C.T."/>
            <person name="Winkler M.E."/>
        </authorList>
    </citation>
    <scope>NUCLEOTIDE SEQUENCE</scope>
</reference>
<evidence type="ECO:0000256" key="1">
    <source>
        <dbReference type="ARBA" id="ARBA00001917"/>
    </source>
</evidence>
<evidence type="ECO:0000256" key="7">
    <source>
        <dbReference type="ARBA" id="ARBA00022857"/>
    </source>
</evidence>
<keyword evidence="3" id="KW-0820">tRNA-binding</keyword>
<evidence type="ECO:0000256" key="11">
    <source>
        <dbReference type="ARBA" id="ARBA00048802"/>
    </source>
</evidence>
<dbReference type="InterPro" id="IPR024036">
    <property type="entry name" value="tRNA-dHydroUridine_Synthase_C"/>
</dbReference>
<comment type="function">
    <text evidence="2">Catalyzes the synthesis of 5,6-dihydrouridine (D), a modified base found in the D-loop of most tRNAs, via the reduction of the C5-C6 double bond in target uridines.</text>
</comment>
<organism evidence="13">
    <name type="scientific">marine metagenome</name>
    <dbReference type="NCBI Taxonomy" id="408172"/>
    <lineage>
        <taxon>unclassified sequences</taxon>
        <taxon>metagenomes</taxon>
        <taxon>ecological metagenomes</taxon>
    </lineage>
</organism>
<evidence type="ECO:0000256" key="2">
    <source>
        <dbReference type="ARBA" id="ARBA00002790"/>
    </source>
</evidence>
<keyword evidence="4" id="KW-0285">Flavoprotein</keyword>
<evidence type="ECO:0000256" key="8">
    <source>
        <dbReference type="ARBA" id="ARBA00022884"/>
    </source>
</evidence>
<comment type="catalytic activity">
    <reaction evidence="10">
        <text>a 5,6-dihydrouridine in tRNA + NADP(+) = a uridine in tRNA + NADPH + H(+)</text>
        <dbReference type="Rhea" id="RHEA:23624"/>
        <dbReference type="Rhea" id="RHEA-COMP:13339"/>
        <dbReference type="Rhea" id="RHEA-COMP:13887"/>
        <dbReference type="ChEBI" id="CHEBI:15378"/>
        <dbReference type="ChEBI" id="CHEBI:57783"/>
        <dbReference type="ChEBI" id="CHEBI:58349"/>
        <dbReference type="ChEBI" id="CHEBI:65315"/>
        <dbReference type="ChEBI" id="CHEBI:74443"/>
    </reaction>
</comment>
<dbReference type="EMBL" id="UINC01000758">
    <property type="protein sequence ID" value="SUZ60675.1"/>
    <property type="molecule type" value="Genomic_DNA"/>
</dbReference>
<evidence type="ECO:0000313" key="13">
    <source>
        <dbReference type="EMBL" id="SUZ60675.1"/>
    </source>
</evidence>
<dbReference type="InterPro" id="IPR013785">
    <property type="entry name" value="Aldolase_TIM"/>
</dbReference>
<keyword evidence="7" id="KW-0521">NADP</keyword>
<dbReference type="InterPro" id="IPR035587">
    <property type="entry name" value="DUS-like_FMN-bd"/>
</dbReference>
<dbReference type="CDD" id="cd02801">
    <property type="entry name" value="DUS_like_FMN"/>
    <property type="match status" value="1"/>
</dbReference>
<keyword evidence="8" id="KW-0694">RNA-binding</keyword>
<gene>
    <name evidence="13" type="ORF">METZ01_LOCUS13529</name>
</gene>
<name>A0A381P163_9ZZZZ</name>
<dbReference type="Gene3D" id="1.10.1200.80">
    <property type="entry name" value="Putative flavin oxidoreducatase, domain 2"/>
    <property type="match status" value="1"/>
</dbReference>
<dbReference type="GO" id="GO:0050660">
    <property type="term" value="F:flavin adenine dinucleotide binding"/>
    <property type="evidence" value="ECO:0007669"/>
    <property type="project" value="InterPro"/>
</dbReference>
<dbReference type="InterPro" id="IPR018517">
    <property type="entry name" value="tRNA_hU_synthase_CS"/>
</dbReference>
<dbReference type="InterPro" id="IPR001269">
    <property type="entry name" value="DUS_fam"/>
</dbReference>
<dbReference type="Pfam" id="PF01207">
    <property type="entry name" value="Dus"/>
    <property type="match status" value="1"/>
</dbReference>